<accession>A0A3P8KR81</accession>
<dbReference type="Proteomes" id="UP000274346">
    <property type="component" value="Chromosome"/>
</dbReference>
<evidence type="ECO:0000313" key="1">
    <source>
        <dbReference type="EMBL" id="VDR29861.1"/>
    </source>
</evidence>
<reference evidence="1 2" key="1">
    <citation type="submission" date="2018-12" db="EMBL/GenBank/DDBJ databases">
        <authorList>
            <consortium name="Pathogen Informatics"/>
        </authorList>
    </citation>
    <scope>NUCLEOTIDE SEQUENCE [LARGE SCALE GENOMIC DNA]</scope>
    <source>
        <strain evidence="1 2">NCTC13098</strain>
    </source>
</reference>
<dbReference type="EMBL" id="LR131271">
    <property type="protein sequence ID" value="VDR29861.1"/>
    <property type="molecule type" value="Genomic_DNA"/>
</dbReference>
<proteinExistence type="predicted"/>
<dbReference type="KEGG" id="rtg:NCTC13098_06285"/>
<evidence type="ECO:0000313" key="2">
    <source>
        <dbReference type="Proteomes" id="UP000274346"/>
    </source>
</evidence>
<sequence length="69" mass="7833">MHAKLLLDIFGYRMNLETQVLPADSVEKIETDRELGAEAGVDFFTQQRAGVQQHQVLRGDLDPYVTKTQ</sequence>
<dbReference type="AlphaFoldDB" id="A0A3P8KR81"/>
<organism evidence="1 2">
    <name type="scientific">Raoultella terrigena</name>
    <name type="common">Klebsiella terrigena</name>
    <dbReference type="NCBI Taxonomy" id="577"/>
    <lineage>
        <taxon>Bacteria</taxon>
        <taxon>Pseudomonadati</taxon>
        <taxon>Pseudomonadota</taxon>
        <taxon>Gammaproteobacteria</taxon>
        <taxon>Enterobacterales</taxon>
        <taxon>Enterobacteriaceae</taxon>
        <taxon>Klebsiella/Raoultella group</taxon>
        <taxon>Raoultella</taxon>
    </lineage>
</organism>
<name>A0A3P8KR81_RAOTE</name>
<protein>
    <submittedName>
        <fullName evidence="1">Uncharacterized protein</fullName>
    </submittedName>
</protein>
<gene>
    <name evidence="1" type="ORF">NCTC13098_06285</name>
</gene>